<accession>A0A7S1VK42</accession>
<dbReference type="AlphaFoldDB" id="A0A7S1VK42"/>
<reference evidence="1" key="1">
    <citation type="submission" date="2021-01" db="EMBL/GenBank/DDBJ databases">
        <authorList>
            <person name="Corre E."/>
            <person name="Pelletier E."/>
            <person name="Niang G."/>
            <person name="Scheremetjew M."/>
            <person name="Finn R."/>
            <person name="Kale V."/>
            <person name="Holt S."/>
            <person name="Cochrane G."/>
            <person name="Meng A."/>
            <person name="Brown T."/>
            <person name="Cohen L."/>
        </authorList>
    </citation>
    <scope>NUCLEOTIDE SEQUENCE</scope>
    <source>
        <strain evidence="1">CCMP 410</strain>
    </source>
</reference>
<organism evidence="1">
    <name type="scientific">Grammatophora oceanica</name>
    <dbReference type="NCBI Taxonomy" id="210454"/>
    <lineage>
        <taxon>Eukaryota</taxon>
        <taxon>Sar</taxon>
        <taxon>Stramenopiles</taxon>
        <taxon>Ochrophyta</taxon>
        <taxon>Bacillariophyta</taxon>
        <taxon>Fragilariophyceae</taxon>
        <taxon>Fragilariophycidae</taxon>
        <taxon>Rhabdonematales</taxon>
        <taxon>Grammatophoraceae</taxon>
        <taxon>Grammatophora</taxon>
    </lineage>
</organism>
<protein>
    <submittedName>
        <fullName evidence="1">Uncharacterized protein</fullName>
    </submittedName>
</protein>
<name>A0A7S1VK42_9STRA</name>
<sequence>MGCCVSSPHSRRVYLDPGDLDEEIVPLRYFSANRPGSVHVPDDIVGLSSTWMQQHLATDQSLPLYQAEIDQGTAFRGLRPFSACILSPWGLAFCLTQLGNACRFCPCDLTVCWLRKEYSTRTWLHIYSNRIEVNEPQVRIPFGICGCGSWNSDNVVTHPFDRGAFGFRYVPSGIFNYLLCLWPLYGGVMARQRCQCNGPVWNRMFTDCGGWWCDEWLCQVLFCSYRYYGLADAEEVAFVSSICLQAYYEGRELTQEDVQKCIHYWRQNLSEAGGGPERPVCCEPYCKVPLMNCSFCYKYLCHPRRRIPYRGEKVSEELKEVYKDYNKLCKKQVKRYNEYTAPVRSSTVCRRGGCKRFFGRNGCCFCTEGCNHCCDRKAGDPAPPFDHRDIDDENDASVVLRKVLGDPPDNVVYKRWRINEDCEQVLEVRCSERAKLALQTEETDKLELLAN</sequence>
<proteinExistence type="predicted"/>
<dbReference type="EMBL" id="HBGK01041633">
    <property type="protein sequence ID" value="CAD9301125.1"/>
    <property type="molecule type" value="Transcribed_RNA"/>
</dbReference>
<gene>
    <name evidence="1" type="ORF">GOCE00092_LOCUS21774</name>
</gene>
<evidence type="ECO:0000313" key="1">
    <source>
        <dbReference type="EMBL" id="CAD9301125.1"/>
    </source>
</evidence>